<feature type="region of interest" description="Disordered" evidence="1">
    <location>
        <begin position="1"/>
        <end position="20"/>
    </location>
</feature>
<evidence type="ECO:0000313" key="2">
    <source>
        <dbReference type="EMBL" id="MDA7425456.1"/>
    </source>
</evidence>
<feature type="compositionally biased region" description="Basic residues" evidence="1">
    <location>
        <begin position="27"/>
        <end position="38"/>
    </location>
</feature>
<evidence type="ECO:0000313" key="3">
    <source>
        <dbReference type="Proteomes" id="UP001210720"/>
    </source>
</evidence>
<comment type="caution">
    <text evidence="2">The sequence shown here is derived from an EMBL/GenBank/DDBJ whole genome shotgun (WGS) entry which is preliminary data.</text>
</comment>
<accession>A0ABT4XU20</accession>
<dbReference type="RefSeq" id="WP_271432794.1">
    <property type="nucleotide sequence ID" value="NZ_JAQIOY010000003.1"/>
</dbReference>
<name>A0ABT4XU20_9RHOB</name>
<evidence type="ECO:0008006" key="4">
    <source>
        <dbReference type="Google" id="ProtNLM"/>
    </source>
</evidence>
<proteinExistence type="predicted"/>
<dbReference type="EMBL" id="JAQIOY010000003">
    <property type="protein sequence ID" value="MDA7425456.1"/>
    <property type="molecule type" value="Genomic_DNA"/>
</dbReference>
<feature type="region of interest" description="Disordered" evidence="1">
    <location>
        <begin position="25"/>
        <end position="58"/>
    </location>
</feature>
<gene>
    <name evidence="2" type="ORF">PFY00_12015</name>
</gene>
<feature type="compositionally biased region" description="Polar residues" evidence="1">
    <location>
        <begin position="48"/>
        <end position="58"/>
    </location>
</feature>
<sequence length="58" mass="6242">MERKSPTPKAGQTSRDDRLKAALKANLARRKAQARARHAGGEAAAGDTGQQGRQEQKD</sequence>
<organism evidence="2 3">
    <name type="scientific">Thalassococcus lentus</name>
    <dbReference type="NCBI Taxonomy" id="1210524"/>
    <lineage>
        <taxon>Bacteria</taxon>
        <taxon>Pseudomonadati</taxon>
        <taxon>Pseudomonadota</taxon>
        <taxon>Alphaproteobacteria</taxon>
        <taxon>Rhodobacterales</taxon>
        <taxon>Roseobacteraceae</taxon>
        <taxon>Thalassococcus</taxon>
    </lineage>
</organism>
<keyword evidence="3" id="KW-1185">Reference proteome</keyword>
<reference evidence="2 3" key="1">
    <citation type="submission" date="2023-01" db="EMBL/GenBank/DDBJ databases">
        <title>Thalassococcus onchidii sp. nov., isolated from a marine invertebrate from the South China Sea.</title>
        <authorList>
            <person name="Xu S."/>
            <person name="Liu Z."/>
            <person name="Xu Y."/>
        </authorList>
    </citation>
    <scope>NUCLEOTIDE SEQUENCE [LARGE SCALE GENOMIC DNA]</scope>
    <source>
        <strain evidence="2 3">KCTC 32084</strain>
    </source>
</reference>
<protein>
    <recommendedName>
        <fullName evidence="4">DUF4169 domain-containing protein</fullName>
    </recommendedName>
</protein>
<dbReference type="Proteomes" id="UP001210720">
    <property type="component" value="Unassembled WGS sequence"/>
</dbReference>
<evidence type="ECO:0000256" key="1">
    <source>
        <dbReference type="SAM" id="MobiDB-lite"/>
    </source>
</evidence>